<dbReference type="PANTHER" id="PTHR32295">
    <property type="entry name" value="IQ-DOMAIN 5-RELATED"/>
    <property type="match status" value="1"/>
</dbReference>
<dbReference type="PANTHER" id="PTHR32295:SF174">
    <property type="entry name" value="PROTEIN IQ-DOMAIN 24"/>
    <property type="match status" value="1"/>
</dbReference>
<keyword evidence="1" id="KW-0112">Calmodulin-binding</keyword>
<dbReference type="Proteomes" id="UP001567538">
    <property type="component" value="Unassembled WGS sequence"/>
</dbReference>
<feature type="compositionally biased region" description="Polar residues" evidence="4">
    <location>
        <begin position="275"/>
        <end position="293"/>
    </location>
</feature>
<evidence type="ECO:0000313" key="7">
    <source>
        <dbReference type="Proteomes" id="UP001567538"/>
    </source>
</evidence>
<feature type="region of interest" description="Disordered" evidence="4">
    <location>
        <begin position="265"/>
        <end position="296"/>
    </location>
</feature>
<evidence type="ECO:0000256" key="4">
    <source>
        <dbReference type="SAM" id="MobiDB-lite"/>
    </source>
</evidence>
<feature type="compositionally biased region" description="Polar residues" evidence="4">
    <location>
        <begin position="332"/>
        <end position="341"/>
    </location>
</feature>
<comment type="caution">
    <text evidence="6">The sequence shown here is derived from an EMBL/GenBank/DDBJ whole genome shotgun (WGS) entry which is preliminary data.</text>
</comment>
<evidence type="ECO:0000313" key="6">
    <source>
        <dbReference type="EMBL" id="KAL1550769.1"/>
    </source>
</evidence>
<reference evidence="6 7" key="1">
    <citation type="submission" date="2024-06" db="EMBL/GenBank/DDBJ databases">
        <title>A chromosome level genome sequence of Diviner's sage (Salvia divinorum).</title>
        <authorList>
            <person name="Ford S.A."/>
            <person name="Ro D.-K."/>
            <person name="Ness R.W."/>
            <person name="Phillips M.A."/>
        </authorList>
    </citation>
    <scope>NUCLEOTIDE SEQUENCE [LARGE SCALE GENOMIC DNA]</scope>
    <source>
        <strain evidence="6">SAF-2024a</strain>
        <tissue evidence="6">Leaf</tissue>
    </source>
</reference>
<evidence type="ECO:0000256" key="3">
    <source>
        <dbReference type="ARBA" id="ARBA00024378"/>
    </source>
</evidence>
<dbReference type="EMBL" id="JBEAFC010000007">
    <property type="protein sequence ID" value="KAL1550769.1"/>
    <property type="molecule type" value="Genomic_DNA"/>
</dbReference>
<dbReference type="InterPro" id="IPR025064">
    <property type="entry name" value="DUF4005"/>
</dbReference>
<protein>
    <recommendedName>
        <fullName evidence="5">DUF4005 domain-containing protein</fullName>
    </recommendedName>
</protein>
<keyword evidence="7" id="KW-1185">Reference proteome</keyword>
<feature type="domain" description="DUF4005" evidence="5">
    <location>
        <begin position="327"/>
        <end position="392"/>
    </location>
</feature>
<dbReference type="CDD" id="cd23767">
    <property type="entry name" value="IQCD"/>
    <property type="match status" value="1"/>
</dbReference>
<feature type="compositionally biased region" description="Low complexity" evidence="4">
    <location>
        <begin position="13"/>
        <end position="24"/>
    </location>
</feature>
<dbReference type="AlphaFoldDB" id="A0ABD1H3J2"/>
<evidence type="ECO:0000259" key="5">
    <source>
        <dbReference type="Pfam" id="PF13178"/>
    </source>
</evidence>
<dbReference type="Pfam" id="PF13178">
    <property type="entry name" value="DUF4005"/>
    <property type="match status" value="1"/>
</dbReference>
<comment type="similarity">
    <text evidence="2">Belongs to the IQD family.</text>
</comment>
<evidence type="ECO:0000256" key="2">
    <source>
        <dbReference type="ARBA" id="ARBA00024341"/>
    </source>
</evidence>
<organism evidence="6 7">
    <name type="scientific">Salvia divinorum</name>
    <name type="common">Maria pastora</name>
    <name type="synonym">Diviner's sage</name>
    <dbReference type="NCBI Taxonomy" id="28513"/>
    <lineage>
        <taxon>Eukaryota</taxon>
        <taxon>Viridiplantae</taxon>
        <taxon>Streptophyta</taxon>
        <taxon>Embryophyta</taxon>
        <taxon>Tracheophyta</taxon>
        <taxon>Spermatophyta</taxon>
        <taxon>Magnoliopsida</taxon>
        <taxon>eudicotyledons</taxon>
        <taxon>Gunneridae</taxon>
        <taxon>Pentapetalae</taxon>
        <taxon>asterids</taxon>
        <taxon>lamiids</taxon>
        <taxon>Lamiales</taxon>
        <taxon>Lamiaceae</taxon>
        <taxon>Nepetoideae</taxon>
        <taxon>Mentheae</taxon>
        <taxon>Salviinae</taxon>
        <taxon>Salvia</taxon>
        <taxon>Salvia subgen. Calosphace</taxon>
    </lineage>
</organism>
<dbReference type="Pfam" id="PF00612">
    <property type="entry name" value="IQ"/>
    <property type="match status" value="2"/>
</dbReference>
<sequence length="444" mass="48620">MGKAARWFRSLFSSKKPPASSPAKGNKKNKWNPSDSLDASLKFKNYAEDPMASPYIDGIDANKHAIAVAAATAAVAEAALAAAQAAAQVVRLTSGSGRAAPNVADRRSVLAAVKIQSAFRAYLAKRALRALKGLVKLQALVRGHIVRKQSADMLYRMQTMAKIQARASAHRSYTDSGINFFSSSSHTGVGSIGKNTERSNTLRHGGSLPKQQHSKSHIGNNVNKEKPHQASIWLNHWMEQNARNNLHEASLESGHGDDERNDKILEIDTWKPRQKTSGNDRAIPNSHNFSAWKNNDLGHDHSKRVFSKLQKPNPSVSSEEARTADNSPRVHSASSRRTSNLRGPFTPARSECSRSVFGDYLSHPSYMANTESSRAKVRSHSAPKQRTTQQEELALSATHGCDPWNMDTISEKGSAFSNAYVYAGLVKRPGTPRNDAGHGRRAYR</sequence>
<comment type="subunit">
    <text evidence="3">Binds to multiple calmodulin (CaM) in the presence of Ca(2+) and CaM-like proteins.</text>
</comment>
<dbReference type="PROSITE" id="PS50096">
    <property type="entry name" value="IQ"/>
    <property type="match status" value="2"/>
</dbReference>
<name>A0ABD1H3J2_SALDI</name>
<evidence type="ECO:0000256" key="1">
    <source>
        <dbReference type="ARBA" id="ARBA00022860"/>
    </source>
</evidence>
<dbReference type="GO" id="GO:0005516">
    <property type="term" value="F:calmodulin binding"/>
    <property type="evidence" value="ECO:0007669"/>
    <property type="project" value="UniProtKB-KW"/>
</dbReference>
<dbReference type="InterPro" id="IPR000048">
    <property type="entry name" value="IQ_motif_EF-hand-BS"/>
</dbReference>
<feature type="region of interest" description="Disordered" evidence="4">
    <location>
        <begin position="308"/>
        <end position="349"/>
    </location>
</feature>
<feature type="region of interest" description="Disordered" evidence="4">
    <location>
        <begin position="187"/>
        <end position="223"/>
    </location>
</feature>
<dbReference type="Gene3D" id="1.20.5.190">
    <property type="match status" value="1"/>
</dbReference>
<accession>A0ABD1H3J2</accession>
<gene>
    <name evidence="6" type="primary">IQD24</name>
    <name evidence="6" type="ORF">AAHA92_18695</name>
</gene>
<feature type="region of interest" description="Disordered" evidence="4">
    <location>
        <begin position="1"/>
        <end position="36"/>
    </location>
</feature>
<proteinExistence type="inferred from homology"/>